<evidence type="ECO:0000256" key="5">
    <source>
        <dbReference type="ARBA" id="ARBA00023284"/>
    </source>
</evidence>
<feature type="compositionally biased region" description="Basic and acidic residues" evidence="6">
    <location>
        <begin position="207"/>
        <end position="219"/>
    </location>
</feature>
<dbReference type="GO" id="GO:0016491">
    <property type="term" value="F:oxidoreductase activity"/>
    <property type="evidence" value="ECO:0007669"/>
    <property type="project" value="UniProtKB-KW"/>
</dbReference>
<evidence type="ECO:0000256" key="2">
    <source>
        <dbReference type="ARBA" id="ARBA00022729"/>
    </source>
</evidence>
<keyword evidence="2" id="KW-0732">Signal</keyword>
<name>A0A1Y3MBY1_9BACI</name>
<evidence type="ECO:0000313" key="9">
    <source>
        <dbReference type="Proteomes" id="UP000195321"/>
    </source>
</evidence>
<dbReference type="PANTHER" id="PTHR13887:SF14">
    <property type="entry name" value="DISULFIDE BOND FORMATION PROTEIN D"/>
    <property type="match status" value="1"/>
</dbReference>
<evidence type="ECO:0000256" key="4">
    <source>
        <dbReference type="ARBA" id="ARBA00023157"/>
    </source>
</evidence>
<dbReference type="PROSITE" id="PS51352">
    <property type="entry name" value="THIOREDOXIN_2"/>
    <property type="match status" value="1"/>
</dbReference>
<evidence type="ECO:0000256" key="1">
    <source>
        <dbReference type="ARBA" id="ARBA00005791"/>
    </source>
</evidence>
<keyword evidence="3" id="KW-0560">Oxidoreductase</keyword>
<evidence type="ECO:0000313" key="8">
    <source>
        <dbReference type="EMBL" id="OUM47967.1"/>
    </source>
</evidence>
<keyword evidence="4" id="KW-1015">Disulfide bond</keyword>
<protein>
    <submittedName>
        <fullName evidence="8">Thioredoxin</fullName>
    </submittedName>
</protein>
<dbReference type="InterPro" id="IPR013766">
    <property type="entry name" value="Thioredoxin_domain"/>
</dbReference>
<evidence type="ECO:0000256" key="6">
    <source>
        <dbReference type="SAM" id="MobiDB-lite"/>
    </source>
</evidence>
<keyword evidence="5" id="KW-0676">Redox-active center</keyword>
<feature type="region of interest" description="Disordered" evidence="6">
    <location>
        <begin position="198"/>
        <end position="219"/>
    </location>
</feature>
<dbReference type="Proteomes" id="UP000195321">
    <property type="component" value="Unassembled WGS sequence"/>
</dbReference>
<sequence length="219" mass="25098">MYMKSSNKIMALGIVFSIAVLIVIGTVAYSIINDKKDKGNEMFAYSTQQSLGKEDAPVKVVEFGDFKCPACRTWDTTVLPRLKEEYINKGKVQFYSINFPFVGKDSNLGAAAGEAIYKQDSESFWTFYDEIYQIQKKDTEEWITEELLLNIVKEKLPKVNIEQFKKDLHSKETQDKVRKDYDRAQKLKVQGAPSVYVNGNLSNPDYDSMKKAIDKELKK</sequence>
<dbReference type="PANTHER" id="PTHR13887">
    <property type="entry name" value="GLUTATHIONE S-TRANSFERASE KAPPA"/>
    <property type="match status" value="1"/>
</dbReference>
<dbReference type="SUPFAM" id="SSF52833">
    <property type="entry name" value="Thioredoxin-like"/>
    <property type="match status" value="1"/>
</dbReference>
<evidence type="ECO:0000256" key="3">
    <source>
        <dbReference type="ARBA" id="ARBA00023002"/>
    </source>
</evidence>
<dbReference type="InterPro" id="IPR012336">
    <property type="entry name" value="Thioredoxin-like_fold"/>
</dbReference>
<comment type="caution">
    <text evidence="8">The sequence shown here is derived from an EMBL/GenBank/DDBJ whole genome shotgun (WGS) entry which is preliminary data.</text>
</comment>
<dbReference type="AlphaFoldDB" id="A0A1Y3MBY1"/>
<dbReference type="InterPro" id="IPR036249">
    <property type="entry name" value="Thioredoxin-like_sf"/>
</dbReference>
<accession>A0A1Y3MBY1</accession>
<organism evidence="8 9">
    <name type="scientific">Bacillus pseudomycoides</name>
    <dbReference type="NCBI Taxonomy" id="64104"/>
    <lineage>
        <taxon>Bacteria</taxon>
        <taxon>Bacillati</taxon>
        <taxon>Bacillota</taxon>
        <taxon>Bacilli</taxon>
        <taxon>Bacillales</taxon>
        <taxon>Bacillaceae</taxon>
        <taxon>Bacillus</taxon>
        <taxon>Bacillus cereus group</taxon>
    </lineage>
</organism>
<proteinExistence type="inferred from homology"/>
<comment type="similarity">
    <text evidence="1">Belongs to the thioredoxin family. DsbA subfamily.</text>
</comment>
<dbReference type="Gene3D" id="3.40.30.10">
    <property type="entry name" value="Glutaredoxin"/>
    <property type="match status" value="1"/>
</dbReference>
<gene>
    <name evidence="8" type="ORF">BW425_15845</name>
</gene>
<feature type="domain" description="Thioredoxin" evidence="7">
    <location>
        <begin position="22"/>
        <end position="218"/>
    </location>
</feature>
<evidence type="ECO:0000259" key="7">
    <source>
        <dbReference type="PROSITE" id="PS51352"/>
    </source>
</evidence>
<reference evidence="8 9" key="1">
    <citation type="submission" date="2017-02" db="EMBL/GenBank/DDBJ databases">
        <title>Bacillus pseudomycoides isolate FSL K6-0042.</title>
        <authorList>
            <person name="Kovac J."/>
        </authorList>
    </citation>
    <scope>NUCLEOTIDE SEQUENCE [LARGE SCALE GENOMIC DNA]</scope>
    <source>
        <strain evidence="8 9">FSL K6-0042</strain>
    </source>
</reference>
<dbReference type="Pfam" id="PF13462">
    <property type="entry name" value="Thioredoxin_4"/>
    <property type="match status" value="1"/>
</dbReference>
<dbReference type="EMBL" id="MWPX01000017">
    <property type="protein sequence ID" value="OUM47967.1"/>
    <property type="molecule type" value="Genomic_DNA"/>
</dbReference>